<dbReference type="SUPFAM" id="SSF54909">
    <property type="entry name" value="Dimeric alpha+beta barrel"/>
    <property type="match status" value="1"/>
</dbReference>
<accession>A0AAV0RZ59</accession>
<evidence type="ECO:0000259" key="3">
    <source>
        <dbReference type="PROSITE" id="PS51502"/>
    </source>
</evidence>
<feature type="non-terminal residue" evidence="4">
    <location>
        <position position="1"/>
    </location>
</feature>
<dbReference type="Gene3D" id="3.30.70.100">
    <property type="match status" value="1"/>
</dbReference>
<evidence type="ECO:0000313" key="4">
    <source>
        <dbReference type="EMBL" id="CAI0626138.1"/>
    </source>
</evidence>
<dbReference type="Proteomes" id="UP001154282">
    <property type="component" value="Unassembled WGS sequence"/>
</dbReference>
<keyword evidence="5" id="KW-1185">Reference proteome</keyword>
<dbReference type="EMBL" id="CAMGYJ010000011">
    <property type="protein sequence ID" value="CAI0626138.1"/>
    <property type="molecule type" value="Genomic_DNA"/>
</dbReference>
<organism evidence="4 5">
    <name type="scientific">Linum tenue</name>
    <dbReference type="NCBI Taxonomy" id="586396"/>
    <lineage>
        <taxon>Eukaryota</taxon>
        <taxon>Viridiplantae</taxon>
        <taxon>Streptophyta</taxon>
        <taxon>Embryophyta</taxon>
        <taxon>Tracheophyta</taxon>
        <taxon>Spermatophyta</taxon>
        <taxon>Magnoliopsida</taxon>
        <taxon>eudicotyledons</taxon>
        <taxon>Gunneridae</taxon>
        <taxon>Pentapetalae</taxon>
        <taxon>rosids</taxon>
        <taxon>fabids</taxon>
        <taxon>Malpighiales</taxon>
        <taxon>Linaceae</taxon>
        <taxon>Linum</taxon>
    </lineage>
</organism>
<feature type="compositionally biased region" description="Basic and acidic residues" evidence="2">
    <location>
        <begin position="9"/>
        <end position="26"/>
    </location>
</feature>
<dbReference type="PANTHER" id="PTHR33178">
    <property type="match status" value="1"/>
</dbReference>
<dbReference type="PROSITE" id="PS51502">
    <property type="entry name" value="S_R_A_B_BARREL"/>
    <property type="match status" value="1"/>
</dbReference>
<gene>
    <name evidence="4" type="ORF">LITE_LOCUS50728</name>
</gene>
<sequence length="132" mass="14865">FLFQSHPTPEARKQERSVEVKEGAEMEEGKGEVKHVLLAKFKPEISAEEIENLIKGYSNLVNLIEPMKGFHWGTDVSIENLHQGFTHVFVSTFESTEGIAEYVAHPVHVEFANKFLPALDKVLVVDYKPTSA</sequence>
<dbReference type="InterPro" id="IPR011008">
    <property type="entry name" value="Dimeric_a/b-barrel"/>
</dbReference>
<comment type="subunit">
    <text evidence="1">Homodimer.</text>
</comment>
<dbReference type="InterPro" id="IPR013097">
    <property type="entry name" value="Dabb"/>
</dbReference>
<dbReference type="SMART" id="SM00886">
    <property type="entry name" value="Dabb"/>
    <property type="match status" value="1"/>
</dbReference>
<evidence type="ECO:0000313" key="5">
    <source>
        <dbReference type="Proteomes" id="UP001154282"/>
    </source>
</evidence>
<name>A0AAV0RZ59_9ROSI</name>
<dbReference type="FunFam" id="3.30.70.100:FF:000040">
    <property type="entry name" value="Stress-response A/B barrel domain-containing protein HS1"/>
    <property type="match status" value="1"/>
</dbReference>
<feature type="region of interest" description="Disordered" evidence="2">
    <location>
        <begin position="1"/>
        <end position="26"/>
    </location>
</feature>
<dbReference type="AlphaFoldDB" id="A0AAV0RZ59"/>
<feature type="domain" description="Stress-response A/B barrel" evidence="3">
    <location>
        <begin position="33"/>
        <end position="127"/>
    </location>
</feature>
<protein>
    <recommendedName>
        <fullName evidence="3">Stress-response A/B barrel domain-containing protein</fullName>
    </recommendedName>
</protein>
<dbReference type="InterPro" id="IPR044662">
    <property type="entry name" value="HS1/DABB1-like"/>
</dbReference>
<dbReference type="PANTHER" id="PTHR33178:SF10">
    <property type="entry name" value="STRESS-RESPONSE A_B BARREL DOMAIN-CONTAINING PROTEIN"/>
    <property type="match status" value="1"/>
</dbReference>
<dbReference type="Pfam" id="PF07876">
    <property type="entry name" value="Dabb"/>
    <property type="match status" value="1"/>
</dbReference>
<comment type="caution">
    <text evidence="4">The sequence shown here is derived from an EMBL/GenBank/DDBJ whole genome shotgun (WGS) entry which is preliminary data.</text>
</comment>
<proteinExistence type="predicted"/>
<evidence type="ECO:0000256" key="2">
    <source>
        <dbReference type="SAM" id="MobiDB-lite"/>
    </source>
</evidence>
<evidence type="ECO:0000256" key="1">
    <source>
        <dbReference type="ARBA" id="ARBA00011738"/>
    </source>
</evidence>
<reference evidence="4" key="1">
    <citation type="submission" date="2022-08" db="EMBL/GenBank/DDBJ databases">
        <authorList>
            <person name="Gutierrez-Valencia J."/>
        </authorList>
    </citation>
    <scope>NUCLEOTIDE SEQUENCE</scope>
</reference>